<keyword evidence="1" id="KW-1133">Transmembrane helix</keyword>
<name>A2EL61_TRIV3</name>
<dbReference type="AlphaFoldDB" id="A2EL61"/>
<reference evidence="2" key="1">
    <citation type="submission" date="2006-10" db="EMBL/GenBank/DDBJ databases">
        <authorList>
            <person name="Amadeo P."/>
            <person name="Zhao Q."/>
            <person name="Wortman J."/>
            <person name="Fraser-Liggett C."/>
            <person name="Carlton J."/>
        </authorList>
    </citation>
    <scope>NUCLEOTIDE SEQUENCE</scope>
    <source>
        <strain evidence="2">G3</strain>
    </source>
</reference>
<dbReference type="InParanoid" id="A2EL61"/>
<dbReference type="Proteomes" id="UP000001542">
    <property type="component" value="Unassembled WGS sequence"/>
</dbReference>
<protein>
    <submittedName>
        <fullName evidence="2">Uncharacterized protein</fullName>
    </submittedName>
</protein>
<evidence type="ECO:0000313" key="2">
    <source>
        <dbReference type="EMBL" id="EAY06614.1"/>
    </source>
</evidence>
<keyword evidence="3" id="KW-1185">Reference proteome</keyword>
<gene>
    <name evidence="2" type="ORF">TVAG_056080</name>
</gene>
<evidence type="ECO:0000313" key="3">
    <source>
        <dbReference type="Proteomes" id="UP000001542"/>
    </source>
</evidence>
<accession>A2EL61</accession>
<proteinExistence type="predicted"/>
<sequence length="71" mass="8017">MTELSTLVLFSTLYFYIIVVLLVIALQQKMEVAYTTKLAPTVQLFNVSSVVRNAKALKEANFHIQKLAQIT</sequence>
<dbReference type="VEuPathDB" id="TrichDB:TVAGG3_0217360"/>
<evidence type="ECO:0000256" key="1">
    <source>
        <dbReference type="SAM" id="Phobius"/>
    </source>
</evidence>
<organism evidence="2 3">
    <name type="scientific">Trichomonas vaginalis (strain ATCC PRA-98 / G3)</name>
    <dbReference type="NCBI Taxonomy" id="412133"/>
    <lineage>
        <taxon>Eukaryota</taxon>
        <taxon>Metamonada</taxon>
        <taxon>Parabasalia</taxon>
        <taxon>Trichomonadida</taxon>
        <taxon>Trichomonadidae</taxon>
        <taxon>Trichomonas</taxon>
    </lineage>
</organism>
<reference evidence="2" key="2">
    <citation type="journal article" date="2007" name="Science">
        <title>Draft genome sequence of the sexually transmitted pathogen Trichomonas vaginalis.</title>
        <authorList>
            <person name="Carlton J.M."/>
            <person name="Hirt R.P."/>
            <person name="Silva J.C."/>
            <person name="Delcher A.L."/>
            <person name="Schatz M."/>
            <person name="Zhao Q."/>
            <person name="Wortman J.R."/>
            <person name="Bidwell S.L."/>
            <person name="Alsmark U.C.M."/>
            <person name="Besteiro S."/>
            <person name="Sicheritz-Ponten T."/>
            <person name="Noel C.J."/>
            <person name="Dacks J.B."/>
            <person name="Foster P.G."/>
            <person name="Simillion C."/>
            <person name="Van de Peer Y."/>
            <person name="Miranda-Saavedra D."/>
            <person name="Barton G.J."/>
            <person name="Westrop G.D."/>
            <person name="Mueller S."/>
            <person name="Dessi D."/>
            <person name="Fiori P.L."/>
            <person name="Ren Q."/>
            <person name="Paulsen I."/>
            <person name="Zhang H."/>
            <person name="Bastida-Corcuera F.D."/>
            <person name="Simoes-Barbosa A."/>
            <person name="Brown M.T."/>
            <person name="Hayes R.D."/>
            <person name="Mukherjee M."/>
            <person name="Okumura C.Y."/>
            <person name="Schneider R."/>
            <person name="Smith A.J."/>
            <person name="Vanacova S."/>
            <person name="Villalvazo M."/>
            <person name="Haas B.J."/>
            <person name="Pertea M."/>
            <person name="Feldblyum T.V."/>
            <person name="Utterback T.R."/>
            <person name="Shu C.L."/>
            <person name="Osoegawa K."/>
            <person name="de Jong P.J."/>
            <person name="Hrdy I."/>
            <person name="Horvathova L."/>
            <person name="Zubacova Z."/>
            <person name="Dolezal P."/>
            <person name="Malik S.B."/>
            <person name="Logsdon J.M. Jr."/>
            <person name="Henze K."/>
            <person name="Gupta A."/>
            <person name="Wang C.C."/>
            <person name="Dunne R.L."/>
            <person name="Upcroft J.A."/>
            <person name="Upcroft P."/>
            <person name="White O."/>
            <person name="Salzberg S.L."/>
            <person name="Tang P."/>
            <person name="Chiu C.-H."/>
            <person name="Lee Y.-S."/>
            <person name="Embley T.M."/>
            <person name="Coombs G.H."/>
            <person name="Mottram J.C."/>
            <person name="Tachezy J."/>
            <person name="Fraser-Liggett C.M."/>
            <person name="Johnson P.J."/>
        </authorList>
    </citation>
    <scope>NUCLEOTIDE SEQUENCE [LARGE SCALE GENOMIC DNA]</scope>
    <source>
        <strain evidence="2">G3</strain>
    </source>
</reference>
<dbReference type="VEuPathDB" id="TrichDB:TVAG_056080"/>
<dbReference type="KEGG" id="tva:75645142"/>
<keyword evidence="1" id="KW-0812">Transmembrane</keyword>
<dbReference type="EMBL" id="DS113419">
    <property type="protein sequence ID" value="EAY06614.1"/>
    <property type="molecule type" value="Genomic_DNA"/>
</dbReference>
<feature type="transmembrane region" description="Helical" evidence="1">
    <location>
        <begin position="6"/>
        <end position="26"/>
    </location>
</feature>
<keyword evidence="1" id="KW-0472">Membrane</keyword>
<dbReference type="RefSeq" id="XP_001318837.1">
    <property type="nucleotide sequence ID" value="XM_001318802.1"/>
</dbReference>